<dbReference type="EMBL" id="ML119230">
    <property type="protein sequence ID" value="RPB06724.1"/>
    <property type="molecule type" value="Genomic_DNA"/>
</dbReference>
<accession>A0A3N4K876</accession>
<dbReference type="AlphaFoldDB" id="A0A3N4K876"/>
<protein>
    <submittedName>
        <fullName evidence="1">Uncharacterized protein</fullName>
    </submittedName>
</protein>
<keyword evidence="2" id="KW-1185">Reference proteome</keyword>
<evidence type="ECO:0000313" key="1">
    <source>
        <dbReference type="EMBL" id="RPB06724.1"/>
    </source>
</evidence>
<proteinExistence type="predicted"/>
<sequence length="56" mass="6290">MSGSGFYRFRCKYFLTFNCENWVWVNHSACAECVVCASSPASPFALHLSICNSPYS</sequence>
<gene>
    <name evidence="1" type="ORF">P167DRAFT_497059</name>
</gene>
<organism evidence="1 2">
    <name type="scientific">Morchella conica CCBAS932</name>
    <dbReference type="NCBI Taxonomy" id="1392247"/>
    <lineage>
        <taxon>Eukaryota</taxon>
        <taxon>Fungi</taxon>
        <taxon>Dikarya</taxon>
        <taxon>Ascomycota</taxon>
        <taxon>Pezizomycotina</taxon>
        <taxon>Pezizomycetes</taxon>
        <taxon>Pezizales</taxon>
        <taxon>Morchellaceae</taxon>
        <taxon>Morchella</taxon>
    </lineage>
</organism>
<reference evidence="1 2" key="1">
    <citation type="journal article" date="2018" name="Nat. Ecol. Evol.">
        <title>Pezizomycetes genomes reveal the molecular basis of ectomycorrhizal truffle lifestyle.</title>
        <authorList>
            <person name="Murat C."/>
            <person name="Payen T."/>
            <person name="Noel B."/>
            <person name="Kuo A."/>
            <person name="Morin E."/>
            <person name="Chen J."/>
            <person name="Kohler A."/>
            <person name="Krizsan K."/>
            <person name="Balestrini R."/>
            <person name="Da Silva C."/>
            <person name="Montanini B."/>
            <person name="Hainaut M."/>
            <person name="Levati E."/>
            <person name="Barry K.W."/>
            <person name="Belfiori B."/>
            <person name="Cichocki N."/>
            <person name="Clum A."/>
            <person name="Dockter R.B."/>
            <person name="Fauchery L."/>
            <person name="Guy J."/>
            <person name="Iotti M."/>
            <person name="Le Tacon F."/>
            <person name="Lindquist E.A."/>
            <person name="Lipzen A."/>
            <person name="Malagnac F."/>
            <person name="Mello A."/>
            <person name="Molinier V."/>
            <person name="Miyauchi S."/>
            <person name="Poulain J."/>
            <person name="Riccioni C."/>
            <person name="Rubini A."/>
            <person name="Sitrit Y."/>
            <person name="Splivallo R."/>
            <person name="Traeger S."/>
            <person name="Wang M."/>
            <person name="Zifcakova L."/>
            <person name="Wipf D."/>
            <person name="Zambonelli A."/>
            <person name="Paolocci F."/>
            <person name="Nowrousian M."/>
            <person name="Ottonello S."/>
            <person name="Baldrian P."/>
            <person name="Spatafora J.W."/>
            <person name="Henrissat B."/>
            <person name="Nagy L.G."/>
            <person name="Aury J.M."/>
            <person name="Wincker P."/>
            <person name="Grigoriev I.V."/>
            <person name="Bonfante P."/>
            <person name="Martin F.M."/>
        </authorList>
    </citation>
    <scope>NUCLEOTIDE SEQUENCE [LARGE SCALE GENOMIC DNA]</scope>
    <source>
        <strain evidence="1 2">CCBAS932</strain>
    </source>
</reference>
<name>A0A3N4K876_9PEZI</name>
<dbReference type="OrthoDB" id="6079484at2759"/>
<dbReference type="InParanoid" id="A0A3N4K876"/>
<evidence type="ECO:0000313" key="2">
    <source>
        <dbReference type="Proteomes" id="UP000277580"/>
    </source>
</evidence>
<dbReference type="Proteomes" id="UP000277580">
    <property type="component" value="Unassembled WGS sequence"/>
</dbReference>